<feature type="domain" description="CSD" evidence="2">
    <location>
        <begin position="330"/>
        <end position="400"/>
    </location>
</feature>
<dbReference type="InterPro" id="IPR011990">
    <property type="entry name" value="TPR-like_helical_dom_sf"/>
</dbReference>
<evidence type="ECO:0000313" key="6">
    <source>
        <dbReference type="Proteomes" id="UP000183442"/>
    </source>
</evidence>
<dbReference type="OrthoDB" id="78197at2157"/>
<evidence type="ECO:0000259" key="2">
    <source>
        <dbReference type="PROSITE" id="PS51857"/>
    </source>
</evidence>
<dbReference type="Pfam" id="PF22860">
    <property type="entry name" value="DUF7017"/>
    <property type="match status" value="1"/>
</dbReference>
<dbReference type="PROSITE" id="PS50005">
    <property type="entry name" value="TPR"/>
    <property type="match status" value="1"/>
</dbReference>
<gene>
    <name evidence="4" type="ORF">SAMN02910297_01789</name>
    <name evidence="3" type="ORF">YLM1_0686</name>
</gene>
<dbReference type="InterPro" id="IPR019734">
    <property type="entry name" value="TPR_rpt"/>
</dbReference>
<dbReference type="InterPro" id="IPR002059">
    <property type="entry name" value="CSP_DNA-bd"/>
</dbReference>
<sequence>MKMMQMNHTNQNLHTARRLHNSYNYVEAEEMYRALFLENKDAFERNDNVFFLKSINKSRINDNSSTYDLEKEANFVLENFNQEDCSNRIFIDPYAEILINIAKQYNNRTYYLKAITTIWNLKVDFLTTYNPVNPNGYTYSLKEKWYSSFIDSLMGMEKYDDAIKYVNEAMLELPNSKSNAKLWIRYKLAKIYHQLGNYEDAVEILEDIINVKKENYIYKLIADNYYALNDYDNALKYAIEAVLVNKNVQNNINTYMLLGDILDKKDLKEESIKHYYLVYTYRKANNHRIEDNLSQIIEKANLDMDNIDYRKIVKELIPLWNELKYDNMVRYSGTIKKVFEEKGIGFIRNDFDSNDTFFSFKDFKDSEDFIYPGTKVSFYIEESFDYSKGRESTKAVEIEVIY</sequence>
<dbReference type="KEGG" id="mol:YLM1_0686"/>
<dbReference type="EMBL" id="FOTL01000041">
    <property type="protein sequence ID" value="SFL80206.1"/>
    <property type="molecule type" value="Genomic_DNA"/>
</dbReference>
<evidence type="ECO:0000313" key="4">
    <source>
        <dbReference type="EMBL" id="SFL80206.1"/>
    </source>
</evidence>
<dbReference type="SMART" id="SM00028">
    <property type="entry name" value="TPR"/>
    <property type="match status" value="4"/>
</dbReference>
<evidence type="ECO:0000313" key="5">
    <source>
        <dbReference type="Proteomes" id="UP000066376"/>
    </source>
</evidence>
<dbReference type="Gene3D" id="2.40.50.140">
    <property type="entry name" value="Nucleic acid-binding proteins"/>
    <property type="match status" value="1"/>
</dbReference>
<keyword evidence="4" id="KW-0238">DNA-binding</keyword>
<dbReference type="AlphaFoldDB" id="A0A126QYK5"/>
<reference evidence="5" key="2">
    <citation type="submission" date="2016-02" db="EMBL/GenBank/DDBJ databases">
        <title>The draft genome sequence of the rumen methanogen Methanobrevibacter olleyae YLM1.</title>
        <authorList>
            <consortium name="New Zealand Agricultural Greenhouse Gas Research Centre/Pastoral Greenhouse Gas Research Consortium"/>
            <person name="Kelly W.J."/>
            <person name="Li D."/>
            <person name="Lambie S.C."/>
            <person name="Attwood G.T."/>
            <person name="Altermann E."/>
            <person name="Leahy S.C."/>
        </authorList>
    </citation>
    <scope>NUCLEOTIDE SEQUENCE [LARGE SCALE GENOMIC DNA]</scope>
    <source>
        <strain evidence="5">YLM1</strain>
    </source>
</reference>
<reference evidence="3 5" key="1">
    <citation type="journal article" date="2016" name="Genome Announc.">
        <title>Draft Genome Sequence of the Rumen Methanogen Methanobrevibacter olleyae YLM1.</title>
        <authorList>
            <person name="Kelly W.J."/>
            <person name="Li D."/>
            <person name="Lambie S.C."/>
            <person name="Cox F."/>
            <person name="Attwood G.T."/>
            <person name="Altermann E."/>
            <person name="Leahy S.C."/>
        </authorList>
    </citation>
    <scope>NUCLEOTIDE SEQUENCE [LARGE SCALE GENOMIC DNA]</scope>
    <source>
        <strain evidence="3 5">YLM1</strain>
    </source>
</reference>
<protein>
    <submittedName>
        <fullName evidence="4">'Cold-shock' DNA-binding domain-containing protein</fullName>
    </submittedName>
    <submittedName>
        <fullName evidence="3">TPR repeat-containing protein</fullName>
    </submittedName>
</protein>
<accession>A0A126QYK5</accession>
<dbReference type="Proteomes" id="UP000066376">
    <property type="component" value="Chromosome"/>
</dbReference>
<dbReference type="Proteomes" id="UP000183442">
    <property type="component" value="Unassembled WGS sequence"/>
</dbReference>
<dbReference type="PATRIC" id="fig|294671.3.peg.713"/>
<dbReference type="RefSeq" id="WP_074798907.1">
    <property type="nucleotide sequence ID" value="NZ_FOTL01000041.1"/>
</dbReference>
<keyword evidence="5" id="KW-1185">Reference proteome</keyword>
<dbReference type="Gene3D" id="1.25.40.10">
    <property type="entry name" value="Tetratricopeptide repeat domain"/>
    <property type="match status" value="1"/>
</dbReference>
<reference evidence="6" key="3">
    <citation type="submission" date="2016-10" db="EMBL/GenBank/DDBJ databases">
        <authorList>
            <person name="Varghese N."/>
        </authorList>
    </citation>
    <scope>NUCLEOTIDE SEQUENCE [LARGE SCALE GENOMIC DNA]</scope>
    <source>
        <strain evidence="6">DSM 16632</strain>
    </source>
</reference>
<dbReference type="PROSITE" id="PS51857">
    <property type="entry name" value="CSD_2"/>
    <property type="match status" value="1"/>
</dbReference>
<dbReference type="InterPro" id="IPR054283">
    <property type="entry name" value="DUF7017"/>
</dbReference>
<evidence type="ECO:0000313" key="3">
    <source>
        <dbReference type="EMBL" id="AMK15243.1"/>
    </source>
</evidence>
<feature type="repeat" description="TPR" evidence="1">
    <location>
        <begin position="182"/>
        <end position="215"/>
    </location>
</feature>
<reference evidence="4" key="4">
    <citation type="submission" date="2016-10" db="EMBL/GenBank/DDBJ databases">
        <authorList>
            <person name="de Groot N.N."/>
        </authorList>
    </citation>
    <scope>NUCLEOTIDE SEQUENCE [LARGE SCALE GENOMIC DNA]</scope>
    <source>
        <strain evidence="4">DSM 16632</strain>
    </source>
</reference>
<dbReference type="InterPro" id="IPR012340">
    <property type="entry name" value="NA-bd_OB-fold"/>
</dbReference>
<proteinExistence type="predicted"/>
<dbReference type="EMBL" id="CP014265">
    <property type="protein sequence ID" value="AMK15243.1"/>
    <property type="molecule type" value="Genomic_DNA"/>
</dbReference>
<name>A0A126QYK5_METOL</name>
<dbReference type="SUPFAM" id="SSF48452">
    <property type="entry name" value="TPR-like"/>
    <property type="match status" value="1"/>
</dbReference>
<dbReference type="GO" id="GO:0003677">
    <property type="term" value="F:DNA binding"/>
    <property type="evidence" value="ECO:0007669"/>
    <property type="project" value="UniProtKB-KW"/>
</dbReference>
<organism evidence="3 5">
    <name type="scientific">Methanobrevibacter olleyae</name>
    <dbReference type="NCBI Taxonomy" id="294671"/>
    <lineage>
        <taxon>Archaea</taxon>
        <taxon>Methanobacteriati</taxon>
        <taxon>Methanobacteriota</taxon>
        <taxon>Methanomada group</taxon>
        <taxon>Methanobacteria</taxon>
        <taxon>Methanobacteriales</taxon>
        <taxon>Methanobacteriaceae</taxon>
        <taxon>Methanobrevibacter</taxon>
    </lineage>
</organism>
<dbReference type="SUPFAM" id="SSF50249">
    <property type="entry name" value="Nucleic acid-binding proteins"/>
    <property type="match status" value="1"/>
</dbReference>
<keyword evidence="1" id="KW-0802">TPR repeat</keyword>
<evidence type="ECO:0000256" key="1">
    <source>
        <dbReference type="PROSITE-ProRule" id="PRU00339"/>
    </source>
</evidence>